<name>A0A2Z7B5N1_9LAMI</name>
<protein>
    <submittedName>
        <fullName evidence="2">Dystroglycan-like</fullName>
    </submittedName>
</protein>
<gene>
    <name evidence="2" type="ORF">F511_30331</name>
</gene>
<reference evidence="2 3" key="1">
    <citation type="journal article" date="2015" name="Proc. Natl. Acad. Sci. U.S.A.">
        <title>The resurrection genome of Boea hygrometrica: A blueprint for survival of dehydration.</title>
        <authorList>
            <person name="Xiao L."/>
            <person name="Yang G."/>
            <person name="Zhang L."/>
            <person name="Yang X."/>
            <person name="Zhao S."/>
            <person name="Ji Z."/>
            <person name="Zhou Q."/>
            <person name="Hu M."/>
            <person name="Wang Y."/>
            <person name="Chen M."/>
            <person name="Xu Y."/>
            <person name="Jin H."/>
            <person name="Xiao X."/>
            <person name="Hu G."/>
            <person name="Bao F."/>
            <person name="Hu Y."/>
            <person name="Wan P."/>
            <person name="Li L."/>
            <person name="Deng X."/>
            <person name="Kuang T."/>
            <person name="Xiang C."/>
            <person name="Zhu J.K."/>
            <person name="Oliver M.J."/>
            <person name="He Y."/>
        </authorList>
    </citation>
    <scope>NUCLEOTIDE SEQUENCE [LARGE SCALE GENOMIC DNA]</scope>
    <source>
        <strain evidence="3">cv. XS01</strain>
    </source>
</reference>
<dbReference type="AlphaFoldDB" id="A0A2Z7B5N1"/>
<dbReference type="OrthoDB" id="1751168at2759"/>
<accession>A0A2Z7B5N1</accession>
<feature type="compositionally biased region" description="Gly residues" evidence="1">
    <location>
        <begin position="400"/>
        <end position="415"/>
    </location>
</feature>
<feature type="region of interest" description="Disordered" evidence="1">
    <location>
        <begin position="394"/>
        <end position="421"/>
    </location>
</feature>
<dbReference type="EMBL" id="KV009390">
    <property type="protein sequence ID" value="KZV29330.1"/>
    <property type="molecule type" value="Genomic_DNA"/>
</dbReference>
<evidence type="ECO:0000313" key="3">
    <source>
        <dbReference type="Proteomes" id="UP000250235"/>
    </source>
</evidence>
<keyword evidence="3" id="KW-1185">Reference proteome</keyword>
<sequence length="421" mass="45964">MAASFSVNTLQVDFESVLAMEHSGMVGMFKTLENTGLKGFFTATGSVYEAAVGDFFTNTKVIAGTIVSSVTNRKLTLSKEVFAENFGLPTEGVVGFLYVPKETVNEMRSRFSDSEVPFRAPSKKKGRKMEYRLLHDIVTKALCEKAGSFDMVASEKFDLMVAISAGLKVNWAQILFNALLAMVNNPSRQSLGYAVQISILLGTLVKADLGESVKMHPQKVLTGKSVATYIKKNLKVTPAGNTHISFLEDSDYSNTRSQQMLISSPPISPHAGSKLEEVEKIVASLDYRVMSIYSRMLPMDSKVKSVDSRLGSMDSKLEQLLNLQSFVKHNIGHSRRAFYDKIDTVAGNVKSSQTALETTVLHHLTEHQLQLANDLGFVKMQLAEFVDHFKNAGDAKKGKGGQGCRPGEGSGGQGGRQDEGL</sequence>
<proteinExistence type="predicted"/>
<evidence type="ECO:0000256" key="1">
    <source>
        <dbReference type="SAM" id="MobiDB-lite"/>
    </source>
</evidence>
<evidence type="ECO:0000313" key="2">
    <source>
        <dbReference type="EMBL" id="KZV29330.1"/>
    </source>
</evidence>
<organism evidence="2 3">
    <name type="scientific">Dorcoceras hygrometricum</name>
    <dbReference type="NCBI Taxonomy" id="472368"/>
    <lineage>
        <taxon>Eukaryota</taxon>
        <taxon>Viridiplantae</taxon>
        <taxon>Streptophyta</taxon>
        <taxon>Embryophyta</taxon>
        <taxon>Tracheophyta</taxon>
        <taxon>Spermatophyta</taxon>
        <taxon>Magnoliopsida</taxon>
        <taxon>eudicotyledons</taxon>
        <taxon>Gunneridae</taxon>
        <taxon>Pentapetalae</taxon>
        <taxon>asterids</taxon>
        <taxon>lamiids</taxon>
        <taxon>Lamiales</taxon>
        <taxon>Gesneriaceae</taxon>
        <taxon>Didymocarpoideae</taxon>
        <taxon>Trichosporeae</taxon>
        <taxon>Loxocarpinae</taxon>
        <taxon>Dorcoceras</taxon>
    </lineage>
</organism>
<dbReference type="Proteomes" id="UP000250235">
    <property type="component" value="Unassembled WGS sequence"/>
</dbReference>